<dbReference type="PANTHER" id="PTHR12085">
    <property type="entry name" value="SERINE/THREONINE-PROTEIN PHOSPHATASE 2A REGULATORY SUBUNIT B'' SUBUNIT GAMMA"/>
    <property type="match status" value="1"/>
</dbReference>
<comment type="caution">
    <text evidence="3">The sequence shown here is derived from an EMBL/GenBank/DDBJ whole genome shotgun (WGS) entry which is preliminary data.</text>
</comment>
<sequence length="449" mass="51978">MLAKFIKDNQIPKPVTHQTTMTQMQKLLVPEEAKEIAPFQKIQQSVFLDDDYSPARQIFLSLCKSQKYESIVTKMQKLNEFVIDEVLQDYSEQINYTTYIQIREKLVSKDEIYGQLLSATFFALLPQIENTLQLINKKQVKSVQDKYIYKQDLSDALHHQIHAMQFRVQLDSYTVTDTITEDALQNYITELYPSFNNGITPDTEPFYICYVTKAISFFLDPKGTKKMNLNALVSSFYLQSALSLHPHENARIFGPLSAQNSSIFTLAAFQQAYAMFQQASARSPESCGLLSKNNTGYLQFYPSRKFVESWYFSLELYNGCIDFRQYVDYLLALSYPCSTAAGFYVFNILDAQWHKGYITREDVKEYFDSIFDDMLKIYSEVGIPKDDFIDEIFDNIKPKDGKNIYFSDIQRTKSSEYLVRYLVSIASLMEKENFAQTASPVLNDVPWGK</sequence>
<gene>
    <name evidence="4" type="ORF">HINF_LOCUS39391</name>
    <name evidence="3" type="ORF">HINF_LOCUS56007</name>
</gene>
<dbReference type="SUPFAM" id="SSF47473">
    <property type="entry name" value="EF-hand"/>
    <property type="match status" value="1"/>
</dbReference>
<name>A0AA86R345_9EUKA</name>
<dbReference type="PANTHER" id="PTHR12085:SF3">
    <property type="entry name" value="SERINE_THREONINE-PROTEIN PHOSPHATASE 2A REGULATORY SUBUNIT B'' SUBUNIT GAMMA"/>
    <property type="match status" value="1"/>
</dbReference>
<protein>
    <submittedName>
        <fullName evidence="3">Uncharacterized protein</fullName>
    </submittedName>
</protein>
<evidence type="ECO:0000313" key="4">
    <source>
        <dbReference type="EMBL" id="CAL6042017.1"/>
    </source>
</evidence>
<dbReference type="Gene3D" id="1.10.238.10">
    <property type="entry name" value="EF-hand"/>
    <property type="match status" value="1"/>
</dbReference>
<reference evidence="4 5" key="2">
    <citation type="submission" date="2024-07" db="EMBL/GenBank/DDBJ databases">
        <authorList>
            <person name="Akdeniz Z."/>
        </authorList>
    </citation>
    <scope>NUCLEOTIDE SEQUENCE [LARGE SCALE GENOMIC DNA]</scope>
</reference>
<dbReference type="GO" id="GO:0035303">
    <property type="term" value="P:regulation of dephosphorylation"/>
    <property type="evidence" value="ECO:0007669"/>
    <property type="project" value="InterPro"/>
</dbReference>
<keyword evidence="5" id="KW-1185">Reference proteome</keyword>
<evidence type="ECO:0000313" key="5">
    <source>
        <dbReference type="Proteomes" id="UP001642409"/>
    </source>
</evidence>
<organism evidence="3">
    <name type="scientific">Hexamita inflata</name>
    <dbReference type="NCBI Taxonomy" id="28002"/>
    <lineage>
        <taxon>Eukaryota</taxon>
        <taxon>Metamonada</taxon>
        <taxon>Diplomonadida</taxon>
        <taxon>Hexamitidae</taxon>
        <taxon>Hexamitinae</taxon>
        <taxon>Hexamita</taxon>
    </lineage>
</organism>
<evidence type="ECO:0000256" key="2">
    <source>
        <dbReference type="ARBA" id="ARBA00022490"/>
    </source>
</evidence>
<dbReference type="InterPro" id="IPR039865">
    <property type="entry name" value="PPP2R3C"/>
</dbReference>
<dbReference type="GO" id="GO:0005737">
    <property type="term" value="C:cytoplasm"/>
    <property type="evidence" value="ECO:0007669"/>
    <property type="project" value="UniProtKB-SubCell"/>
</dbReference>
<dbReference type="EMBL" id="CAXDID020000152">
    <property type="protein sequence ID" value="CAL6042017.1"/>
    <property type="molecule type" value="Genomic_DNA"/>
</dbReference>
<dbReference type="InterPro" id="IPR011992">
    <property type="entry name" value="EF-hand-dom_pair"/>
</dbReference>
<reference evidence="3" key="1">
    <citation type="submission" date="2023-06" db="EMBL/GenBank/DDBJ databases">
        <authorList>
            <person name="Kurt Z."/>
        </authorList>
    </citation>
    <scope>NUCLEOTIDE SEQUENCE</scope>
</reference>
<evidence type="ECO:0000313" key="3">
    <source>
        <dbReference type="EMBL" id="CAI9968362.1"/>
    </source>
</evidence>
<dbReference type="AlphaFoldDB" id="A0AA86R345"/>
<proteinExistence type="predicted"/>
<evidence type="ECO:0000256" key="1">
    <source>
        <dbReference type="ARBA" id="ARBA00004496"/>
    </source>
</evidence>
<dbReference type="EMBL" id="CATOUU010001035">
    <property type="protein sequence ID" value="CAI9968362.1"/>
    <property type="molecule type" value="Genomic_DNA"/>
</dbReference>
<dbReference type="GO" id="GO:0000226">
    <property type="term" value="P:microtubule cytoskeleton organization"/>
    <property type="evidence" value="ECO:0007669"/>
    <property type="project" value="TreeGrafter"/>
</dbReference>
<dbReference type="Proteomes" id="UP001642409">
    <property type="component" value="Unassembled WGS sequence"/>
</dbReference>
<dbReference type="GO" id="GO:0005819">
    <property type="term" value="C:spindle"/>
    <property type="evidence" value="ECO:0007669"/>
    <property type="project" value="TreeGrafter"/>
</dbReference>
<dbReference type="GO" id="GO:0030865">
    <property type="term" value="P:cortical cytoskeleton organization"/>
    <property type="evidence" value="ECO:0007669"/>
    <property type="project" value="TreeGrafter"/>
</dbReference>
<keyword evidence="2" id="KW-0963">Cytoplasm</keyword>
<comment type="subcellular location">
    <subcellularLocation>
        <location evidence="1">Cytoplasm</location>
    </subcellularLocation>
</comment>
<accession>A0AA86R345</accession>